<keyword evidence="3" id="KW-1185">Reference proteome</keyword>
<dbReference type="Proteomes" id="UP001239909">
    <property type="component" value="Unassembled WGS sequence"/>
</dbReference>
<reference evidence="2 3" key="1">
    <citation type="submission" date="2023-04" db="EMBL/GenBank/DDBJ databases">
        <title>Marinoamorphus aggregata gen. nov., sp. Nov., isolate from tissue of brittle star Ophioplocus japonicus.</title>
        <authorList>
            <person name="Kawano K."/>
            <person name="Sawayama S."/>
            <person name="Nakagawa S."/>
        </authorList>
    </citation>
    <scope>NUCLEOTIDE SEQUENCE [LARGE SCALE GENOMIC DNA]</scope>
    <source>
        <strain evidence="2 3">NKW23</strain>
    </source>
</reference>
<sequence length="90" mass="9039">MAAAGAIAGTVVARCPEGEAGRGAMGAVRPARGEIGRPERKGRPARSGPQPVLRGRDPRRSDLCDHSAAISASLAGATAQAENLNSGILP</sequence>
<comment type="caution">
    <text evidence="2">The sequence shown here is derived from an EMBL/GenBank/DDBJ whole genome shotgun (WGS) entry which is preliminary data.</text>
</comment>
<evidence type="ECO:0000313" key="3">
    <source>
        <dbReference type="Proteomes" id="UP001239909"/>
    </source>
</evidence>
<proteinExistence type="predicted"/>
<evidence type="ECO:0000256" key="1">
    <source>
        <dbReference type="SAM" id="MobiDB-lite"/>
    </source>
</evidence>
<evidence type="ECO:0000313" key="2">
    <source>
        <dbReference type="EMBL" id="GMG83690.1"/>
    </source>
</evidence>
<protein>
    <submittedName>
        <fullName evidence="2">Uncharacterized protein</fullName>
    </submittedName>
</protein>
<gene>
    <name evidence="2" type="ORF">LNKW23_29030</name>
</gene>
<feature type="compositionally biased region" description="Basic and acidic residues" evidence="1">
    <location>
        <begin position="31"/>
        <end position="42"/>
    </location>
</feature>
<name>A0ABQ6LN24_9RHOB</name>
<dbReference type="EMBL" id="BSYI01000023">
    <property type="protein sequence ID" value="GMG83690.1"/>
    <property type="molecule type" value="Genomic_DNA"/>
</dbReference>
<organism evidence="2 3">
    <name type="scientific">Paralimibaculum aggregatum</name>
    <dbReference type="NCBI Taxonomy" id="3036245"/>
    <lineage>
        <taxon>Bacteria</taxon>
        <taxon>Pseudomonadati</taxon>
        <taxon>Pseudomonadota</taxon>
        <taxon>Alphaproteobacteria</taxon>
        <taxon>Rhodobacterales</taxon>
        <taxon>Paracoccaceae</taxon>
        <taxon>Paralimibaculum</taxon>
    </lineage>
</organism>
<accession>A0ABQ6LN24</accession>
<feature type="region of interest" description="Disordered" evidence="1">
    <location>
        <begin position="16"/>
        <end position="61"/>
    </location>
</feature>